<dbReference type="RefSeq" id="WP_185780389.1">
    <property type="nucleotide sequence ID" value="NZ_JACJUU010000011.1"/>
</dbReference>
<sequence length="62" mass="7482">MAKNYESEITQFLKQFKQAHPDTEQRQREGRARLWDKHIDPELQEQFKAGRVVQSAYVYQTK</sequence>
<gene>
    <name evidence="1" type="ORF">GTU67_12450</name>
</gene>
<evidence type="ECO:0000313" key="2">
    <source>
        <dbReference type="Proteomes" id="UP000545386"/>
    </source>
</evidence>
<dbReference type="Proteomes" id="UP000545386">
    <property type="component" value="Unassembled WGS sequence"/>
</dbReference>
<dbReference type="InterPro" id="IPR021853">
    <property type="entry name" value="DUF3460"/>
</dbReference>
<name>A0A842HP68_9BURK</name>
<keyword evidence="2" id="KW-1185">Reference proteome</keyword>
<evidence type="ECO:0000313" key="1">
    <source>
        <dbReference type="EMBL" id="MBC2770719.1"/>
    </source>
</evidence>
<comment type="caution">
    <text evidence="1">The sequence shown here is derived from an EMBL/GenBank/DDBJ whole genome shotgun (WGS) entry which is preliminary data.</text>
</comment>
<dbReference type="Pfam" id="PF11943">
    <property type="entry name" value="DUF3460"/>
    <property type="match status" value="1"/>
</dbReference>
<accession>A0A842HP68</accession>
<proteinExistence type="predicted"/>
<organism evidence="1 2">
    <name type="scientific">Pusillimonas minor</name>
    <dbReference type="NCBI Taxonomy" id="2697024"/>
    <lineage>
        <taxon>Bacteria</taxon>
        <taxon>Pseudomonadati</taxon>
        <taxon>Pseudomonadota</taxon>
        <taxon>Betaproteobacteria</taxon>
        <taxon>Burkholderiales</taxon>
        <taxon>Alcaligenaceae</taxon>
        <taxon>Pusillimonas</taxon>
    </lineage>
</organism>
<dbReference type="AlphaFoldDB" id="A0A842HP68"/>
<protein>
    <submittedName>
        <fullName evidence="1">DUF3460 family protein</fullName>
    </submittedName>
</protein>
<reference evidence="1 2" key="1">
    <citation type="submission" date="2020-08" db="EMBL/GenBank/DDBJ databases">
        <title>Paraeoetvoesia sp. YC-7-48 draft genome sequence.</title>
        <authorList>
            <person name="Yao L."/>
        </authorList>
    </citation>
    <scope>NUCLEOTIDE SEQUENCE [LARGE SCALE GENOMIC DNA]</scope>
    <source>
        <strain evidence="2">YC-7-48</strain>
    </source>
</reference>
<dbReference type="EMBL" id="JACJUU010000011">
    <property type="protein sequence ID" value="MBC2770719.1"/>
    <property type="molecule type" value="Genomic_DNA"/>
</dbReference>